<gene>
    <name evidence="2" type="ORF">CEXT_538321</name>
</gene>
<keyword evidence="3" id="KW-1185">Reference proteome</keyword>
<protein>
    <submittedName>
        <fullName evidence="2">Uncharacterized protein</fullName>
    </submittedName>
</protein>
<evidence type="ECO:0000313" key="2">
    <source>
        <dbReference type="EMBL" id="GIX89251.1"/>
    </source>
</evidence>
<dbReference type="EMBL" id="BPLR01003840">
    <property type="protein sequence ID" value="GIX89251.1"/>
    <property type="molecule type" value="Genomic_DNA"/>
</dbReference>
<evidence type="ECO:0000256" key="1">
    <source>
        <dbReference type="SAM" id="MobiDB-lite"/>
    </source>
</evidence>
<comment type="caution">
    <text evidence="2">The sequence shown here is derived from an EMBL/GenBank/DDBJ whole genome shotgun (WGS) entry which is preliminary data.</text>
</comment>
<dbReference type="AlphaFoldDB" id="A0AAV4NWW3"/>
<accession>A0AAV4NWW3</accession>
<feature type="region of interest" description="Disordered" evidence="1">
    <location>
        <begin position="48"/>
        <end position="73"/>
    </location>
</feature>
<organism evidence="2 3">
    <name type="scientific">Caerostris extrusa</name>
    <name type="common">Bark spider</name>
    <name type="synonym">Caerostris bankana</name>
    <dbReference type="NCBI Taxonomy" id="172846"/>
    <lineage>
        <taxon>Eukaryota</taxon>
        <taxon>Metazoa</taxon>
        <taxon>Ecdysozoa</taxon>
        <taxon>Arthropoda</taxon>
        <taxon>Chelicerata</taxon>
        <taxon>Arachnida</taxon>
        <taxon>Araneae</taxon>
        <taxon>Araneomorphae</taxon>
        <taxon>Entelegynae</taxon>
        <taxon>Araneoidea</taxon>
        <taxon>Araneidae</taxon>
        <taxon>Caerostris</taxon>
    </lineage>
</organism>
<evidence type="ECO:0000313" key="3">
    <source>
        <dbReference type="Proteomes" id="UP001054945"/>
    </source>
</evidence>
<reference evidence="2 3" key="1">
    <citation type="submission" date="2021-06" db="EMBL/GenBank/DDBJ databases">
        <title>Caerostris extrusa draft genome.</title>
        <authorList>
            <person name="Kono N."/>
            <person name="Arakawa K."/>
        </authorList>
    </citation>
    <scope>NUCLEOTIDE SEQUENCE [LARGE SCALE GENOMIC DNA]</scope>
</reference>
<sequence>MSSALFFFLFKSQTLTRFEIRDVSAHSARKRSENGSLNQKEEIWKLLAWSKRDPPSSTHRPSEEEEKAAGKSMVNGSWSKNQMVLRNIRECMVIIQFCRWK</sequence>
<proteinExistence type="predicted"/>
<dbReference type="Proteomes" id="UP001054945">
    <property type="component" value="Unassembled WGS sequence"/>
</dbReference>
<name>A0AAV4NWW3_CAEEX</name>